<evidence type="ECO:0000256" key="1">
    <source>
        <dbReference type="SAM" id="Coils"/>
    </source>
</evidence>
<keyword evidence="1" id="KW-0175">Coiled coil</keyword>
<organism evidence="2 3">
    <name type="scientific">Flectobacillus longus</name>
    <dbReference type="NCBI Taxonomy" id="2984207"/>
    <lineage>
        <taxon>Bacteria</taxon>
        <taxon>Pseudomonadati</taxon>
        <taxon>Bacteroidota</taxon>
        <taxon>Cytophagia</taxon>
        <taxon>Cytophagales</taxon>
        <taxon>Flectobacillaceae</taxon>
        <taxon>Flectobacillus</taxon>
    </lineage>
</organism>
<dbReference type="EMBL" id="JASHID010000036">
    <property type="protein sequence ID" value="MDI9867559.1"/>
    <property type="molecule type" value="Genomic_DNA"/>
</dbReference>
<evidence type="ECO:0000313" key="3">
    <source>
        <dbReference type="Proteomes" id="UP001236569"/>
    </source>
</evidence>
<reference evidence="2 3" key="1">
    <citation type="submission" date="2023-05" db="EMBL/GenBank/DDBJ databases">
        <title>Novel species of genus Flectobacillus isolated from stream in China.</title>
        <authorList>
            <person name="Lu H."/>
        </authorList>
    </citation>
    <scope>NUCLEOTIDE SEQUENCE [LARGE SCALE GENOMIC DNA]</scope>
    <source>
        <strain evidence="2 3">DC10W</strain>
    </source>
</reference>
<accession>A0ABT6YVD3</accession>
<sequence>MRKPQLLLYLVFFFLTLACSKGAQSLNEKLVELEKSFAEGQVTSYDEAKNLLKQLSLECQEKLAKIEFESDEESVREVENLKKVQAKIDAKIAQFTQEEQDLNAIREQAPDSYEYLQKTSEFISAHPDGLQTYAVKQDYQNSMGEFIDKVSNKLNTQLTSLNEDNTTNNLYQTVGYVHEVTGSEVPEDLTTTDFEEALNRFSSVKQNIISVVDNQHVDIVSPNGNSPKSLKEQFDRYENNLKAMRAKAEAYIRQLVTQEIANGGWDEQARDEIRAHILRERGGFFSTCDASTLTNNITQAEENKMTLLSDRVQIKLHYNVNSYCGNNAKSKYYDGVFTLVFPVINKQLGSGYFSDRNIIRTE</sequence>
<dbReference type="Proteomes" id="UP001236569">
    <property type="component" value="Unassembled WGS sequence"/>
</dbReference>
<keyword evidence="3" id="KW-1185">Reference proteome</keyword>
<evidence type="ECO:0008006" key="4">
    <source>
        <dbReference type="Google" id="ProtNLM"/>
    </source>
</evidence>
<proteinExistence type="predicted"/>
<comment type="caution">
    <text evidence="2">The sequence shown here is derived from an EMBL/GenBank/DDBJ whole genome shotgun (WGS) entry which is preliminary data.</text>
</comment>
<feature type="coiled-coil region" evidence="1">
    <location>
        <begin position="45"/>
        <end position="72"/>
    </location>
</feature>
<name>A0ABT6YVD3_9BACT</name>
<dbReference type="RefSeq" id="WP_283372185.1">
    <property type="nucleotide sequence ID" value="NZ_JASHID010000036.1"/>
</dbReference>
<gene>
    <name evidence="2" type="ORF">QM480_24655</name>
</gene>
<evidence type="ECO:0000313" key="2">
    <source>
        <dbReference type="EMBL" id="MDI9867559.1"/>
    </source>
</evidence>
<dbReference type="PROSITE" id="PS51257">
    <property type="entry name" value="PROKAR_LIPOPROTEIN"/>
    <property type="match status" value="1"/>
</dbReference>
<protein>
    <recommendedName>
        <fullName evidence="4">Lipoprotein</fullName>
    </recommendedName>
</protein>